<feature type="compositionally biased region" description="Pro residues" evidence="1">
    <location>
        <begin position="233"/>
        <end position="245"/>
    </location>
</feature>
<feature type="region of interest" description="Disordered" evidence="1">
    <location>
        <begin position="322"/>
        <end position="482"/>
    </location>
</feature>
<reference evidence="3" key="1">
    <citation type="submission" date="2023-03" db="EMBL/GenBank/DDBJ databases">
        <authorList>
            <person name="Steffen K."/>
            <person name="Cardenas P."/>
        </authorList>
    </citation>
    <scope>NUCLEOTIDE SEQUENCE</scope>
</reference>
<accession>A0AA35SF01</accession>
<feature type="compositionally biased region" description="Polar residues" evidence="1">
    <location>
        <begin position="282"/>
        <end position="291"/>
    </location>
</feature>
<proteinExistence type="predicted"/>
<keyword evidence="2" id="KW-1133">Transmembrane helix</keyword>
<evidence type="ECO:0000256" key="1">
    <source>
        <dbReference type="SAM" id="MobiDB-lite"/>
    </source>
</evidence>
<feature type="region of interest" description="Disordered" evidence="1">
    <location>
        <begin position="186"/>
        <end position="306"/>
    </location>
</feature>
<dbReference type="EMBL" id="CASHTH010002277">
    <property type="protein sequence ID" value="CAI8027396.1"/>
    <property type="molecule type" value="Genomic_DNA"/>
</dbReference>
<evidence type="ECO:0000313" key="3">
    <source>
        <dbReference type="EMBL" id="CAI8027396.1"/>
    </source>
</evidence>
<feature type="compositionally biased region" description="Low complexity" evidence="1">
    <location>
        <begin position="295"/>
        <end position="306"/>
    </location>
</feature>
<evidence type="ECO:0000313" key="4">
    <source>
        <dbReference type="Proteomes" id="UP001174909"/>
    </source>
</evidence>
<organism evidence="3 4">
    <name type="scientific">Geodia barretti</name>
    <name type="common">Barrett's horny sponge</name>
    <dbReference type="NCBI Taxonomy" id="519541"/>
    <lineage>
        <taxon>Eukaryota</taxon>
        <taxon>Metazoa</taxon>
        <taxon>Porifera</taxon>
        <taxon>Demospongiae</taxon>
        <taxon>Heteroscleromorpha</taxon>
        <taxon>Tetractinellida</taxon>
        <taxon>Astrophorina</taxon>
        <taxon>Geodiidae</taxon>
        <taxon>Geodia</taxon>
    </lineage>
</organism>
<feature type="compositionally biased region" description="Polar residues" evidence="1">
    <location>
        <begin position="462"/>
        <end position="473"/>
    </location>
</feature>
<evidence type="ECO:0000256" key="2">
    <source>
        <dbReference type="SAM" id="Phobius"/>
    </source>
</evidence>
<keyword evidence="4" id="KW-1185">Reference proteome</keyword>
<feature type="transmembrane region" description="Helical" evidence="2">
    <location>
        <begin position="26"/>
        <end position="46"/>
    </location>
</feature>
<keyword evidence="2" id="KW-0472">Membrane</keyword>
<comment type="caution">
    <text evidence="3">The sequence shown here is derived from an EMBL/GenBank/DDBJ whole genome shotgun (WGS) entry which is preliminary data.</text>
</comment>
<protein>
    <submittedName>
        <fullName evidence="3">Uncharacterized protein</fullName>
    </submittedName>
</protein>
<feature type="region of interest" description="Disordered" evidence="1">
    <location>
        <begin position="70"/>
        <end position="111"/>
    </location>
</feature>
<feature type="compositionally biased region" description="Polar residues" evidence="1">
    <location>
        <begin position="423"/>
        <end position="436"/>
    </location>
</feature>
<keyword evidence="2" id="KW-0812">Transmembrane</keyword>
<dbReference type="AlphaFoldDB" id="A0AA35SF01"/>
<sequence length="482" mass="50947">MNAHTADDVPRPTSPPPTPFLSSPHVYILLVGVLAVVPVVFGIVMCKKARERKSKIHYARGIQGGDIQMYPLSPMSAGSPSAHLSPRPMGSRAQHFSPMSNPSPVTPSRPLLSSPMPPHCDYPPPLPTTHFTMPLPMHPPPVHSPTSPKFPSPKGGAMGDPGFMPRNFNNMDPVEMGEVFTGVGVPPHMEAGGGGSHRPRANTEGGANIPNPYEFPVHPGGASTLPRGGGAGPIPPPPSHAPPPLTQSSLEIFARVSRSPPGNGAGRSGSVGHHPTHHHGFTNRSFSTTHAGNLPSPTTTVPPTNTSAGVHAMRVIRSASMLHPVNEKDMDGGPDYATVEPPDYIPPPRKASTLDRYPPPPQQMYPNGATRGRRNSDELSSFSEMTADNDSVQLSTGGSHVPGAYRHPETGAFRPGEQRESVFSETSTEQSISSGSIREASPSGAPSWVSGSEKRRLSSSSATPTNSRTSHSQLHYPPMSPS</sequence>
<name>A0AA35SF01_GEOBA</name>
<dbReference type="Proteomes" id="UP001174909">
    <property type="component" value="Unassembled WGS sequence"/>
</dbReference>
<gene>
    <name evidence="3" type="ORF">GBAR_LOCUS15682</name>
</gene>
<feature type="compositionally biased region" description="Polar residues" evidence="1">
    <location>
        <begin position="378"/>
        <end position="398"/>
    </location>
</feature>